<dbReference type="AlphaFoldDB" id="A0A563F282"/>
<gene>
    <name evidence="1" type="ORF">FKR81_00550</name>
</gene>
<protein>
    <submittedName>
        <fullName evidence="1">Uncharacterized protein</fullName>
    </submittedName>
</protein>
<dbReference type="Proteomes" id="UP000316639">
    <property type="component" value="Unassembled WGS sequence"/>
</dbReference>
<sequence>MTSEDAGTTNEFSGAAENVVQAHTVQSVYFGASTDDRVAISVVHHKKEVDFTGLTCVLSVTVENRGDVERHLFLKAVGYPDVRLDTPEMRVGPGDTVKTKVTLQRTGTSPEADRCRLQVQAVDAGGDGSGRWGSKVRTVVIPAEPAMSVQAERLMVASGGEHEATLWIKNEGNVRLTGRVYLPDGEWLRDNRPGDITNFLTTRTSREIDDFEVGTEESTRVTAVVTVPDQRLLRRSFRVMFVVSADDPGVDEERKELHVVQDGKLREIPRYVERFFALRGQRKPFRVGRIMDSLVAALVIGVVLGLLFSSAPREAGRPMAAAGVPTTSSPEPSTPDLVAAEGGAPVKMPCDAETSIVSLEVVFGPEGAKYAKYLVAYQNEYIARVAPDIAGRYQVHYSTYDQICPAVKGNFYPEGAYYVWLGPMQSAGLDGICAALRRKSPEFCLVYSVG</sequence>
<evidence type="ECO:0000313" key="2">
    <source>
        <dbReference type="Proteomes" id="UP000316639"/>
    </source>
</evidence>
<accession>A0A563F282</accession>
<organism evidence="1 2">
    <name type="scientific">Lentzea tibetensis</name>
    <dbReference type="NCBI Taxonomy" id="2591470"/>
    <lineage>
        <taxon>Bacteria</taxon>
        <taxon>Bacillati</taxon>
        <taxon>Actinomycetota</taxon>
        <taxon>Actinomycetes</taxon>
        <taxon>Pseudonocardiales</taxon>
        <taxon>Pseudonocardiaceae</taxon>
        <taxon>Lentzea</taxon>
    </lineage>
</organism>
<comment type="caution">
    <text evidence="1">The sequence shown here is derived from an EMBL/GenBank/DDBJ whole genome shotgun (WGS) entry which is preliminary data.</text>
</comment>
<evidence type="ECO:0000313" key="1">
    <source>
        <dbReference type="EMBL" id="TWP54096.1"/>
    </source>
</evidence>
<name>A0A563F282_9PSEU</name>
<proteinExistence type="predicted"/>
<keyword evidence="2" id="KW-1185">Reference proteome</keyword>
<dbReference type="RefSeq" id="WP_146348879.1">
    <property type="nucleotide sequence ID" value="NZ_VOBR01000001.1"/>
</dbReference>
<reference evidence="1 2" key="1">
    <citation type="submission" date="2019-07" db="EMBL/GenBank/DDBJ databases">
        <title>Lentzea xizangensis sp. nov., isolated from Qinghai-Tibetan Plateau Soils.</title>
        <authorList>
            <person name="Huang J."/>
        </authorList>
    </citation>
    <scope>NUCLEOTIDE SEQUENCE [LARGE SCALE GENOMIC DNA]</scope>
    <source>
        <strain evidence="1 2">FXJ1.1311</strain>
    </source>
</reference>
<dbReference type="EMBL" id="VOBR01000001">
    <property type="protein sequence ID" value="TWP54096.1"/>
    <property type="molecule type" value="Genomic_DNA"/>
</dbReference>